<sequence length="86" mass="10478">MSNSLTIKEFIELSDDEKRKRYIELSDYDKFLWRTQYDIPIGKTTGKKVEYTPEEKAKNRERMEEVLRYFGELKEGEHIPEENWLD</sequence>
<comment type="caution">
    <text evidence="1">The sequence shown here is derived from an EMBL/GenBank/DDBJ whole genome shotgun (WGS) entry which is preliminary data.</text>
</comment>
<reference evidence="1" key="2">
    <citation type="journal article" date="2021" name="PeerJ">
        <title>Extensive microbial diversity within the chicken gut microbiome revealed by metagenomics and culture.</title>
        <authorList>
            <person name="Gilroy R."/>
            <person name="Ravi A."/>
            <person name="Getino M."/>
            <person name="Pursley I."/>
            <person name="Horton D.L."/>
            <person name="Alikhan N.F."/>
            <person name="Baker D."/>
            <person name="Gharbi K."/>
            <person name="Hall N."/>
            <person name="Watson M."/>
            <person name="Adriaenssens E.M."/>
            <person name="Foster-Nyarko E."/>
            <person name="Jarju S."/>
            <person name="Secka A."/>
            <person name="Antonio M."/>
            <person name="Oren A."/>
            <person name="Chaudhuri R.R."/>
            <person name="La Ragione R."/>
            <person name="Hildebrand F."/>
            <person name="Pallen M.J."/>
        </authorList>
    </citation>
    <scope>NUCLEOTIDE SEQUENCE</scope>
    <source>
        <strain evidence="1">F6-4510</strain>
    </source>
</reference>
<evidence type="ECO:0000313" key="2">
    <source>
        <dbReference type="Proteomes" id="UP000823611"/>
    </source>
</evidence>
<reference evidence="1" key="1">
    <citation type="submission" date="2020-10" db="EMBL/GenBank/DDBJ databases">
        <authorList>
            <person name="Gilroy R."/>
        </authorList>
    </citation>
    <scope>NUCLEOTIDE SEQUENCE</scope>
    <source>
        <strain evidence="1">F6-4510</strain>
    </source>
</reference>
<organism evidence="1 2">
    <name type="scientific">Candidatus Fimicola merdigallinarum</name>
    <dbReference type="NCBI Taxonomy" id="2840819"/>
    <lineage>
        <taxon>Bacteria</taxon>
        <taxon>Bacillati</taxon>
        <taxon>Bacillota</taxon>
        <taxon>Clostridia</taxon>
        <taxon>Lachnospirales</taxon>
        <taxon>Lachnospiraceae</taxon>
        <taxon>Lachnospiraceae incertae sedis</taxon>
        <taxon>Candidatus Fimicola</taxon>
    </lineage>
</organism>
<dbReference type="EMBL" id="JADIMX010000044">
    <property type="protein sequence ID" value="MBO8434139.1"/>
    <property type="molecule type" value="Genomic_DNA"/>
</dbReference>
<dbReference type="Proteomes" id="UP000823611">
    <property type="component" value="Unassembled WGS sequence"/>
</dbReference>
<gene>
    <name evidence="1" type="ORF">IAC55_02290</name>
</gene>
<name>A0A9D9DUC9_9FIRM</name>
<accession>A0A9D9DUC9</accession>
<dbReference type="AlphaFoldDB" id="A0A9D9DUC9"/>
<protein>
    <submittedName>
        <fullName evidence="1">Uncharacterized protein</fullName>
    </submittedName>
</protein>
<evidence type="ECO:0000313" key="1">
    <source>
        <dbReference type="EMBL" id="MBO8434139.1"/>
    </source>
</evidence>
<proteinExistence type="predicted"/>